<sequence length="112" mass="12995">MSSPPTSHRSCQKRIEETEKILRDGRINYDEFAAMMRKGNPEMPEDMICWSNQGVLQLGLKNVLSLATWNHGDSSCFLDWFVNCLPCFTMQRTMNNLRDSRTILEKQFKSST</sequence>
<reference evidence="1 2" key="2">
    <citation type="submission" date="2020-07" db="EMBL/GenBank/DDBJ databases">
        <title>Genome assembly of wild tea tree DASZ reveals pedigree and selection history of tea varieties.</title>
        <authorList>
            <person name="Zhang W."/>
        </authorList>
    </citation>
    <scope>NUCLEOTIDE SEQUENCE [LARGE SCALE GENOMIC DNA]</scope>
    <source>
        <strain evidence="2">cv. G240</strain>
        <tissue evidence="1">Leaf</tissue>
    </source>
</reference>
<dbReference type="EMBL" id="JACBKZ010000011">
    <property type="protein sequence ID" value="KAF5938544.1"/>
    <property type="molecule type" value="Genomic_DNA"/>
</dbReference>
<evidence type="ECO:0000313" key="1">
    <source>
        <dbReference type="EMBL" id="KAF5938544.1"/>
    </source>
</evidence>
<dbReference type="Proteomes" id="UP000593564">
    <property type="component" value="Unassembled WGS sequence"/>
</dbReference>
<reference evidence="2" key="1">
    <citation type="journal article" date="2020" name="Nat. Commun.">
        <title>Genome assembly of wild tea tree DASZ reveals pedigree and selection history of tea varieties.</title>
        <authorList>
            <person name="Zhang W."/>
            <person name="Zhang Y."/>
            <person name="Qiu H."/>
            <person name="Guo Y."/>
            <person name="Wan H."/>
            <person name="Zhang X."/>
            <person name="Scossa F."/>
            <person name="Alseekh S."/>
            <person name="Zhang Q."/>
            <person name="Wang P."/>
            <person name="Xu L."/>
            <person name="Schmidt M.H."/>
            <person name="Jia X."/>
            <person name="Li D."/>
            <person name="Zhu A."/>
            <person name="Guo F."/>
            <person name="Chen W."/>
            <person name="Ni D."/>
            <person name="Usadel B."/>
            <person name="Fernie A.R."/>
            <person name="Wen W."/>
        </authorList>
    </citation>
    <scope>NUCLEOTIDE SEQUENCE [LARGE SCALE GENOMIC DNA]</scope>
    <source>
        <strain evidence="2">cv. G240</strain>
    </source>
</reference>
<comment type="caution">
    <text evidence="1">The sequence shown here is derived from an EMBL/GenBank/DDBJ whole genome shotgun (WGS) entry which is preliminary data.</text>
</comment>
<dbReference type="AlphaFoldDB" id="A0A7J7GGJ9"/>
<organism evidence="1 2">
    <name type="scientific">Camellia sinensis</name>
    <name type="common">Tea plant</name>
    <name type="synonym">Thea sinensis</name>
    <dbReference type="NCBI Taxonomy" id="4442"/>
    <lineage>
        <taxon>Eukaryota</taxon>
        <taxon>Viridiplantae</taxon>
        <taxon>Streptophyta</taxon>
        <taxon>Embryophyta</taxon>
        <taxon>Tracheophyta</taxon>
        <taxon>Spermatophyta</taxon>
        <taxon>Magnoliopsida</taxon>
        <taxon>eudicotyledons</taxon>
        <taxon>Gunneridae</taxon>
        <taxon>Pentapetalae</taxon>
        <taxon>asterids</taxon>
        <taxon>Ericales</taxon>
        <taxon>Theaceae</taxon>
        <taxon>Camellia</taxon>
    </lineage>
</organism>
<evidence type="ECO:0008006" key="3">
    <source>
        <dbReference type="Google" id="ProtNLM"/>
    </source>
</evidence>
<proteinExistence type="predicted"/>
<gene>
    <name evidence="1" type="ORF">HYC85_022803</name>
</gene>
<name>A0A7J7GGJ9_CAMSI</name>
<evidence type="ECO:0000313" key="2">
    <source>
        <dbReference type="Proteomes" id="UP000593564"/>
    </source>
</evidence>
<accession>A0A7J7GGJ9</accession>
<protein>
    <recommendedName>
        <fullName evidence="3">EF-hand domain-containing protein</fullName>
    </recommendedName>
</protein>
<keyword evidence="2" id="KW-1185">Reference proteome</keyword>